<evidence type="ECO:0000313" key="2">
    <source>
        <dbReference type="Proteomes" id="UP000327157"/>
    </source>
</evidence>
<dbReference type="AlphaFoldDB" id="A0A5N5I4I7"/>
<organism evidence="1 2">
    <name type="scientific">Pyrus ussuriensis x Pyrus communis</name>
    <dbReference type="NCBI Taxonomy" id="2448454"/>
    <lineage>
        <taxon>Eukaryota</taxon>
        <taxon>Viridiplantae</taxon>
        <taxon>Streptophyta</taxon>
        <taxon>Embryophyta</taxon>
        <taxon>Tracheophyta</taxon>
        <taxon>Spermatophyta</taxon>
        <taxon>Magnoliopsida</taxon>
        <taxon>eudicotyledons</taxon>
        <taxon>Gunneridae</taxon>
        <taxon>Pentapetalae</taxon>
        <taxon>rosids</taxon>
        <taxon>fabids</taxon>
        <taxon>Rosales</taxon>
        <taxon>Rosaceae</taxon>
        <taxon>Amygdaloideae</taxon>
        <taxon>Maleae</taxon>
        <taxon>Pyrus</taxon>
    </lineage>
</organism>
<reference evidence="1 2" key="1">
    <citation type="submission" date="2019-09" db="EMBL/GenBank/DDBJ databases">
        <authorList>
            <person name="Ou C."/>
        </authorList>
    </citation>
    <scope>NUCLEOTIDE SEQUENCE [LARGE SCALE GENOMIC DNA]</scope>
    <source>
        <strain evidence="1">S2</strain>
        <tissue evidence="1">Leaf</tissue>
    </source>
</reference>
<accession>A0A5N5I4I7</accession>
<reference evidence="2" key="2">
    <citation type="submission" date="2019-10" db="EMBL/GenBank/DDBJ databases">
        <title>A de novo genome assembly of a pear dwarfing rootstock.</title>
        <authorList>
            <person name="Wang F."/>
            <person name="Wang J."/>
            <person name="Li S."/>
            <person name="Zhang Y."/>
            <person name="Fang M."/>
            <person name="Ma L."/>
            <person name="Zhao Y."/>
            <person name="Jiang S."/>
        </authorList>
    </citation>
    <scope>NUCLEOTIDE SEQUENCE [LARGE SCALE GENOMIC DNA]</scope>
</reference>
<name>A0A5N5I4I7_9ROSA</name>
<protein>
    <submittedName>
        <fullName evidence="1">Uncharacterized protein</fullName>
    </submittedName>
</protein>
<gene>
    <name evidence="1" type="ORF">D8674_028757</name>
</gene>
<keyword evidence="2" id="KW-1185">Reference proteome</keyword>
<reference evidence="1 2" key="3">
    <citation type="submission" date="2019-11" db="EMBL/GenBank/DDBJ databases">
        <title>A de novo genome assembly of a pear dwarfing rootstock.</title>
        <authorList>
            <person name="Wang F."/>
            <person name="Wang J."/>
            <person name="Li S."/>
            <person name="Zhang Y."/>
            <person name="Fang M."/>
            <person name="Ma L."/>
            <person name="Zhao Y."/>
            <person name="Jiang S."/>
        </authorList>
    </citation>
    <scope>NUCLEOTIDE SEQUENCE [LARGE SCALE GENOMIC DNA]</scope>
    <source>
        <strain evidence="1">S2</strain>
        <tissue evidence="1">Leaf</tissue>
    </source>
</reference>
<dbReference type="Proteomes" id="UP000327157">
    <property type="component" value="Chromosome 6"/>
</dbReference>
<sequence>MHVYEMLVLWEKHEKMLAEEYDKRYNLGYQTGYAQRDHLQGWDVYKILEEIKNMDFPIPHYLLDEISDLKIE</sequence>
<proteinExistence type="predicted"/>
<evidence type="ECO:0000313" key="1">
    <source>
        <dbReference type="EMBL" id="KAB2632510.1"/>
    </source>
</evidence>
<comment type="caution">
    <text evidence="1">The sequence shown here is derived from an EMBL/GenBank/DDBJ whole genome shotgun (WGS) entry which is preliminary data.</text>
</comment>
<dbReference type="EMBL" id="SMOL01000120">
    <property type="protein sequence ID" value="KAB2632510.1"/>
    <property type="molecule type" value="Genomic_DNA"/>
</dbReference>